<feature type="compositionally biased region" description="Low complexity" evidence="6">
    <location>
        <begin position="85"/>
        <end position="100"/>
    </location>
</feature>
<dbReference type="PROSITE" id="PS50217">
    <property type="entry name" value="BZIP"/>
    <property type="match status" value="1"/>
</dbReference>
<evidence type="ECO:0000313" key="9">
    <source>
        <dbReference type="Proteomes" id="UP001206595"/>
    </source>
</evidence>
<dbReference type="Proteomes" id="UP001206595">
    <property type="component" value="Unassembled WGS sequence"/>
</dbReference>
<reference evidence="8" key="2">
    <citation type="journal article" date="2022" name="Proc. Natl. Acad. Sci. U.S.A.">
        <title>Diploid-dominant life cycles characterize the early evolution of Fungi.</title>
        <authorList>
            <person name="Amses K.R."/>
            <person name="Simmons D.R."/>
            <person name="Longcore J.E."/>
            <person name="Mondo S.J."/>
            <person name="Seto K."/>
            <person name="Jeronimo G.H."/>
            <person name="Bonds A.E."/>
            <person name="Quandt C.A."/>
            <person name="Davis W.J."/>
            <person name="Chang Y."/>
            <person name="Federici B.A."/>
            <person name="Kuo A."/>
            <person name="LaButti K."/>
            <person name="Pangilinan J."/>
            <person name="Andreopoulos W."/>
            <person name="Tritt A."/>
            <person name="Riley R."/>
            <person name="Hundley H."/>
            <person name="Johnson J."/>
            <person name="Lipzen A."/>
            <person name="Barry K."/>
            <person name="Lang B.F."/>
            <person name="Cuomo C.A."/>
            <person name="Buchler N.E."/>
            <person name="Grigoriev I.V."/>
            <person name="Spatafora J.W."/>
            <person name="Stajich J.E."/>
            <person name="James T.Y."/>
        </authorList>
    </citation>
    <scope>NUCLEOTIDE SEQUENCE</scope>
    <source>
        <strain evidence="8">AG</strain>
    </source>
</reference>
<dbReference type="Pfam" id="PF00170">
    <property type="entry name" value="bZIP_1"/>
    <property type="match status" value="1"/>
</dbReference>
<evidence type="ECO:0000256" key="4">
    <source>
        <dbReference type="ARBA" id="ARBA00023242"/>
    </source>
</evidence>
<dbReference type="AlphaFoldDB" id="A0AAD5EB26"/>
<dbReference type="GO" id="GO:0003700">
    <property type="term" value="F:DNA-binding transcription factor activity"/>
    <property type="evidence" value="ECO:0007669"/>
    <property type="project" value="InterPro"/>
</dbReference>
<accession>A0AAD5EB26</accession>
<keyword evidence="5" id="KW-0175">Coiled coil</keyword>
<keyword evidence="2" id="KW-0805">Transcription regulation</keyword>
<dbReference type="GO" id="GO:0005634">
    <property type="term" value="C:nucleus"/>
    <property type="evidence" value="ECO:0007669"/>
    <property type="project" value="UniProtKB-SubCell"/>
</dbReference>
<evidence type="ECO:0000313" key="8">
    <source>
        <dbReference type="EMBL" id="KAI8580678.1"/>
    </source>
</evidence>
<evidence type="ECO:0000256" key="3">
    <source>
        <dbReference type="ARBA" id="ARBA00023163"/>
    </source>
</evidence>
<dbReference type="RefSeq" id="XP_051445682.1">
    <property type="nucleotide sequence ID" value="XM_051588309.1"/>
</dbReference>
<dbReference type="InterPro" id="IPR051027">
    <property type="entry name" value="bZIP_transcription_factors"/>
</dbReference>
<dbReference type="Gene3D" id="1.20.5.170">
    <property type="match status" value="1"/>
</dbReference>
<dbReference type="SUPFAM" id="SSF57959">
    <property type="entry name" value="Leucine zipper domain"/>
    <property type="match status" value="1"/>
</dbReference>
<evidence type="ECO:0000259" key="7">
    <source>
        <dbReference type="PROSITE" id="PS50217"/>
    </source>
</evidence>
<comment type="subcellular location">
    <subcellularLocation>
        <location evidence="1">Nucleus</location>
    </subcellularLocation>
</comment>
<dbReference type="InterPro" id="IPR046347">
    <property type="entry name" value="bZIP_sf"/>
</dbReference>
<dbReference type="EMBL" id="MU620911">
    <property type="protein sequence ID" value="KAI8580678.1"/>
    <property type="molecule type" value="Genomic_DNA"/>
</dbReference>
<evidence type="ECO:0000256" key="5">
    <source>
        <dbReference type="SAM" id="Coils"/>
    </source>
</evidence>
<feature type="region of interest" description="Disordered" evidence="6">
    <location>
        <begin position="85"/>
        <end position="121"/>
    </location>
</feature>
<keyword evidence="9" id="KW-1185">Reference proteome</keyword>
<reference evidence="8" key="1">
    <citation type="submission" date="2021-06" db="EMBL/GenBank/DDBJ databases">
        <authorList>
            <consortium name="DOE Joint Genome Institute"/>
            <person name="Mondo S.J."/>
            <person name="Amses K.R."/>
            <person name="Simmons D.R."/>
            <person name="Longcore J.E."/>
            <person name="Seto K."/>
            <person name="Alves G.H."/>
            <person name="Bonds A.E."/>
            <person name="Quandt C.A."/>
            <person name="Davis W.J."/>
            <person name="Chang Y."/>
            <person name="Letcher P.M."/>
            <person name="Powell M.J."/>
            <person name="Kuo A."/>
            <person name="Labutti K."/>
            <person name="Pangilinan J."/>
            <person name="Andreopoulos W."/>
            <person name="Tritt A."/>
            <person name="Riley R."/>
            <person name="Hundley H."/>
            <person name="Johnson J."/>
            <person name="Lipzen A."/>
            <person name="Barry K."/>
            <person name="Berbee M.L."/>
            <person name="Buchler N.E."/>
            <person name="Grigoriev I.V."/>
            <person name="Spatafora J.W."/>
            <person name="Stajich J.E."/>
            <person name="James T.Y."/>
        </authorList>
    </citation>
    <scope>NUCLEOTIDE SEQUENCE</scope>
    <source>
        <strain evidence="8">AG</strain>
    </source>
</reference>
<keyword evidence="3" id="KW-0804">Transcription</keyword>
<dbReference type="CDD" id="cd14687">
    <property type="entry name" value="bZIP_ATF2"/>
    <property type="match status" value="1"/>
</dbReference>
<feature type="domain" description="BZIP" evidence="7">
    <location>
        <begin position="163"/>
        <end position="226"/>
    </location>
</feature>
<evidence type="ECO:0000256" key="6">
    <source>
        <dbReference type="SAM" id="MobiDB-lite"/>
    </source>
</evidence>
<gene>
    <name evidence="8" type="ORF">K450DRAFT_236791</name>
</gene>
<protein>
    <recommendedName>
        <fullName evidence="7">BZIP domain-containing protein</fullName>
    </recommendedName>
</protein>
<keyword evidence="4" id="KW-0539">Nucleus</keyword>
<dbReference type="PANTHER" id="PTHR19304">
    <property type="entry name" value="CYCLIC-AMP RESPONSE ELEMENT BINDING PROTEIN"/>
    <property type="match status" value="1"/>
</dbReference>
<organism evidence="8 9">
    <name type="scientific">Umbelopsis ramanniana AG</name>
    <dbReference type="NCBI Taxonomy" id="1314678"/>
    <lineage>
        <taxon>Eukaryota</taxon>
        <taxon>Fungi</taxon>
        <taxon>Fungi incertae sedis</taxon>
        <taxon>Mucoromycota</taxon>
        <taxon>Mucoromycotina</taxon>
        <taxon>Umbelopsidomycetes</taxon>
        <taxon>Umbelopsidales</taxon>
        <taxon>Umbelopsidaceae</taxon>
        <taxon>Umbelopsis</taxon>
    </lineage>
</organism>
<comment type="caution">
    <text evidence="8">The sequence shown here is derived from an EMBL/GenBank/DDBJ whole genome shotgun (WGS) entry which is preliminary data.</text>
</comment>
<evidence type="ECO:0000256" key="2">
    <source>
        <dbReference type="ARBA" id="ARBA00023015"/>
    </source>
</evidence>
<sequence>MATVIERDSFDPFTMVNQEVVDNALHTPSRFLLNCFSELTPSFGERYGFEEANPFEQSFNEDVRTRENHVNTESKNLDLTISNLSSYPSPVSPPTSVSLSDAGSEPLSSPVKPTKSLSTSKATVFKSQGPENFESGNGARASKYKTLKHKLSIDEDEDEEDMEIKRLRFLERNRQAALKCRQKKKQWEKELQVRSDEVVKRNKSLRATVQELKEEAILLKNQLLAHSECDCTVIREYIAKSGSFKFYSQDSYGPDVAQPLSMAPMNNTVPLQVSPVMSHTDAYSLFTNSD</sequence>
<name>A0AAD5EB26_UMBRA</name>
<proteinExistence type="predicted"/>
<dbReference type="SMART" id="SM00338">
    <property type="entry name" value="BRLZ"/>
    <property type="match status" value="1"/>
</dbReference>
<dbReference type="GeneID" id="75913654"/>
<feature type="coiled-coil region" evidence="5">
    <location>
        <begin position="153"/>
        <end position="222"/>
    </location>
</feature>
<evidence type="ECO:0000256" key="1">
    <source>
        <dbReference type="ARBA" id="ARBA00004123"/>
    </source>
</evidence>
<dbReference type="InterPro" id="IPR004827">
    <property type="entry name" value="bZIP"/>
</dbReference>